<dbReference type="EMBL" id="CATQJA010002653">
    <property type="protein sequence ID" value="CAJ0578100.1"/>
    <property type="molecule type" value="Genomic_DNA"/>
</dbReference>
<keyword evidence="2" id="KW-1185">Reference proteome</keyword>
<proteinExistence type="predicted"/>
<reference evidence="1" key="1">
    <citation type="submission" date="2023-06" db="EMBL/GenBank/DDBJ databases">
        <authorList>
            <person name="Delattre M."/>
        </authorList>
    </citation>
    <scope>NUCLEOTIDE SEQUENCE</scope>
    <source>
        <strain evidence="1">AF72</strain>
    </source>
</reference>
<comment type="caution">
    <text evidence="1">The sequence shown here is derived from an EMBL/GenBank/DDBJ whole genome shotgun (WGS) entry which is preliminary data.</text>
</comment>
<dbReference type="Proteomes" id="UP001177023">
    <property type="component" value="Unassembled WGS sequence"/>
</dbReference>
<dbReference type="AlphaFoldDB" id="A0AA36CZA3"/>
<accession>A0AA36CZA3</accession>
<feature type="non-terminal residue" evidence="1">
    <location>
        <position position="1"/>
    </location>
</feature>
<evidence type="ECO:0000313" key="1">
    <source>
        <dbReference type="EMBL" id="CAJ0578100.1"/>
    </source>
</evidence>
<organism evidence="1 2">
    <name type="scientific">Mesorhabditis spiculigera</name>
    <dbReference type="NCBI Taxonomy" id="96644"/>
    <lineage>
        <taxon>Eukaryota</taxon>
        <taxon>Metazoa</taxon>
        <taxon>Ecdysozoa</taxon>
        <taxon>Nematoda</taxon>
        <taxon>Chromadorea</taxon>
        <taxon>Rhabditida</taxon>
        <taxon>Rhabditina</taxon>
        <taxon>Rhabditomorpha</taxon>
        <taxon>Rhabditoidea</taxon>
        <taxon>Rhabditidae</taxon>
        <taxon>Mesorhabditinae</taxon>
        <taxon>Mesorhabditis</taxon>
    </lineage>
</organism>
<gene>
    <name evidence="1" type="ORF">MSPICULIGERA_LOCUS16363</name>
</gene>
<name>A0AA36CZA3_9BILA</name>
<protein>
    <submittedName>
        <fullName evidence="1">Uncharacterized protein</fullName>
    </submittedName>
</protein>
<evidence type="ECO:0000313" key="2">
    <source>
        <dbReference type="Proteomes" id="UP001177023"/>
    </source>
</evidence>
<sequence>MVFPTNYYPLAIPSFIQKLQVLRKYHEVTRGPYKADGLWLHSGLGSLLTLRRVFVYCGAADTFESRKLRKTKQSTCEMSQVREKGRDMQKPGHLLHGWYNDGSDRLTRTDAENTELGSKADDVGDALWMMAAW</sequence>